<dbReference type="AlphaFoldDB" id="A0AAX3ZZ95"/>
<evidence type="ECO:0000313" key="3">
    <source>
        <dbReference type="Proteomes" id="UP001230933"/>
    </source>
</evidence>
<protein>
    <recommendedName>
        <fullName evidence="4">Oligosaccharide repeat unit polymerase</fullName>
    </recommendedName>
</protein>
<keyword evidence="1" id="KW-1133">Transmembrane helix</keyword>
<feature type="transmembrane region" description="Helical" evidence="1">
    <location>
        <begin position="220"/>
        <end position="249"/>
    </location>
</feature>
<feature type="transmembrane region" description="Helical" evidence="1">
    <location>
        <begin position="413"/>
        <end position="432"/>
    </location>
</feature>
<accession>A0AAX3ZZ95</accession>
<feature type="transmembrane region" description="Helical" evidence="1">
    <location>
        <begin position="50"/>
        <end position="75"/>
    </location>
</feature>
<organism evidence="2 3">
    <name type="scientific">Rhodococcus erythropolis</name>
    <name type="common">Arthrobacter picolinophilus</name>
    <dbReference type="NCBI Taxonomy" id="1833"/>
    <lineage>
        <taxon>Bacteria</taxon>
        <taxon>Bacillati</taxon>
        <taxon>Actinomycetota</taxon>
        <taxon>Actinomycetes</taxon>
        <taxon>Mycobacteriales</taxon>
        <taxon>Nocardiaceae</taxon>
        <taxon>Rhodococcus</taxon>
        <taxon>Rhodococcus erythropolis group</taxon>
    </lineage>
</organism>
<feature type="transmembrane region" description="Helical" evidence="1">
    <location>
        <begin position="95"/>
        <end position="125"/>
    </location>
</feature>
<keyword evidence="1" id="KW-0812">Transmembrane</keyword>
<sequence length="481" mass="52504">MVRDPFLPIEVSFLFCRRMIAQRRPKTNMHCDFLPKAAGRDSPQRNTARWWLAPAVIILLPVLGSFTAWASLIGWCSTRMCPAGSLLNLRGFLQPAPFTIAGATLLAVWYGLVVVLATIGWRLGLGTTTAREFVERTSSANFERRYFFLILAVSTIGVAYAYYRITAATSIVDALTTQTGNAFTEALPDSAGIATLRYATILAAPISVYLWRKKVLHPGFVLWAVLLLVANSMVASRLSLLMAVVVYIVLQAAVPRKSATTDRKSLRPWHIVTAVAIMFLMLTALNYVRNGNYYRDAGVSNPVAMNLYQSGAYLAVPAQVSMGVSDAIMRGTFDRPGSAVVSVSAALPSFLVPAHEVRAKESLGADSYDFSVSFAPNFTTNSEFADIYADFGAWGWLYTLLLFPLAGYVFGRFLTYGPVIAGSAGVIAYCFAEVWRIQLLTQGITVFLVLLTLVCVFVAARGQSPGKLEDMVSRGNVKSSD</sequence>
<feature type="transmembrane region" description="Helical" evidence="1">
    <location>
        <begin position="269"/>
        <end position="288"/>
    </location>
</feature>
<gene>
    <name evidence="2" type="ORF">QIE55_32065</name>
</gene>
<dbReference type="RefSeq" id="WP_308371499.1">
    <property type="nucleotide sequence ID" value="NZ_CP124545.1"/>
</dbReference>
<feature type="transmembrane region" description="Helical" evidence="1">
    <location>
        <begin position="191"/>
        <end position="211"/>
    </location>
</feature>
<feature type="transmembrane region" description="Helical" evidence="1">
    <location>
        <begin position="439"/>
        <end position="460"/>
    </location>
</feature>
<keyword evidence="1" id="KW-0472">Membrane</keyword>
<reference evidence="2" key="1">
    <citation type="submission" date="2023-08" db="EMBL/GenBank/DDBJ databases">
        <title>Isolation and Characterization of Rhodococcus erythropolis MGMM8.</title>
        <authorList>
            <person name="Diabankana R.G.C."/>
            <person name="Afordoanyi D.M."/>
            <person name="Validov S.Z."/>
        </authorList>
    </citation>
    <scope>NUCLEOTIDE SEQUENCE</scope>
    <source>
        <strain evidence="2">MGMM8</strain>
    </source>
</reference>
<name>A0AAX3ZZ95_RHOER</name>
<evidence type="ECO:0000256" key="1">
    <source>
        <dbReference type="SAM" id="Phobius"/>
    </source>
</evidence>
<dbReference type="Proteomes" id="UP001230933">
    <property type="component" value="Chromosome"/>
</dbReference>
<evidence type="ECO:0008006" key="4">
    <source>
        <dbReference type="Google" id="ProtNLM"/>
    </source>
</evidence>
<evidence type="ECO:0000313" key="2">
    <source>
        <dbReference type="EMBL" id="WMN01931.1"/>
    </source>
</evidence>
<dbReference type="EMBL" id="CP124545">
    <property type="protein sequence ID" value="WMN01931.1"/>
    <property type="molecule type" value="Genomic_DNA"/>
</dbReference>
<feature type="transmembrane region" description="Helical" evidence="1">
    <location>
        <begin position="387"/>
        <end position="407"/>
    </location>
</feature>
<feature type="transmembrane region" description="Helical" evidence="1">
    <location>
        <begin position="146"/>
        <end position="163"/>
    </location>
</feature>
<proteinExistence type="predicted"/>